<sequence length="461" mass="53083">MLGVNFAIVDIETAGGNPSEGLGITEIAILIHNGNEITETYNTLINPETYIPGYITGLTGINSDMVAQSPTFRQIARKIYEMLHDKVFIAHNVNFDYTFIQKALAKEGYELRTSKICTVRLSRKAFPGYKSYSLGRICEPLGIYIEDRHRAYGDAKATAILFDKILKRNPELIHETLKKNNGESFLPPNICKEKYSKIPEKTGVYYFYDVNHKVIYIGKANNIKSRFKSHFSGSTKGKLKMDLKNEIHDISWLLTGSEMLAYFLELQEIKKNWPKYNKSMKFTSQPWGVIQYQDSLGYVRFQVSKITPSQPAITQFENHADAWKFLNEAISEYELCPKLSGVQKSKSACYDFEHNKCRGACCNQEKPEQYNIRVNQWLEKIANEENMLIIKTIGRSQNEEAALFFENGMFSGHTFIEKELNIHNPKELLDMIHRVKPYQESKFILRSYLPKIKLDSILILK</sequence>
<dbReference type="SUPFAM" id="SSF53098">
    <property type="entry name" value="Ribonuclease H-like"/>
    <property type="match status" value="1"/>
</dbReference>
<dbReference type="InterPro" id="IPR035901">
    <property type="entry name" value="GIY-YIG_endonuc_sf"/>
</dbReference>
<dbReference type="SMART" id="SM00465">
    <property type="entry name" value="GIYc"/>
    <property type="match status" value="1"/>
</dbReference>
<dbReference type="STRING" id="529505.SAMN05421761_11193"/>
<name>A0A1N7NRI4_9BACT</name>
<dbReference type="FunFam" id="3.30.420.10:FF:000045">
    <property type="entry name" value="3'-5' exonuclease DinG"/>
    <property type="match status" value="1"/>
</dbReference>
<reference evidence="5" key="1">
    <citation type="submission" date="2017-01" db="EMBL/GenBank/DDBJ databases">
        <authorList>
            <person name="Varghese N."/>
            <person name="Submissions S."/>
        </authorList>
    </citation>
    <scope>NUCLEOTIDE SEQUENCE [LARGE SCALE GENOMIC DNA]</scope>
    <source>
        <strain evidence="5">DSM 46698</strain>
    </source>
</reference>
<dbReference type="InterPro" id="IPR000305">
    <property type="entry name" value="GIY-YIG_endonuc"/>
</dbReference>
<evidence type="ECO:0000259" key="3">
    <source>
        <dbReference type="PROSITE" id="PS50164"/>
    </source>
</evidence>
<comment type="subunit">
    <text evidence="2">DNA polymerase III contains a core (composed of alpha, epsilon and theta chains) that associates with a tau subunit. This core dimerizes to form the POLIII' complex. PolIII' associates with the gamma complex (composed of gamma, delta, delta', psi and chi chains) and with the beta chain to form the complete DNA polymerase III complex.</text>
</comment>
<dbReference type="EMBL" id="FTOP01000011">
    <property type="protein sequence ID" value="SIT00921.1"/>
    <property type="molecule type" value="Genomic_DNA"/>
</dbReference>
<dbReference type="PROSITE" id="PS50164">
    <property type="entry name" value="GIY_YIG"/>
    <property type="match status" value="1"/>
</dbReference>
<dbReference type="Pfam" id="PF01541">
    <property type="entry name" value="GIY-YIG"/>
    <property type="match status" value="1"/>
</dbReference>
<feature type="domain" description="GIY-YIG" evidence="3">
    <location>
        <begin position="200"/>
        <end position="278"/>
    </location>
</feature>
<evidence type="ECO:0000313" key="5">
    <source>
        <dbReference type="Proteomes" id="UP000186026"/>
    </source>
</evidence>
<dbReference type="CDD" id="cd06127">
    <property type="entry name" value="DEDDh"/>
    <property type="match status" value="1"/>
</dbReference>
<comment type="function">
    <text evidence="1">DNA polymerase III is a complex, multichain enzyme responsible for most of the replicative synthesis in bacteria. The epsilon subunit contain the editing function and is a proofreading 3'-5' exonuclease.</text>
</comment>
<dbReference type="CDD" id="cd10434">
    <property type="entry name" value="GIY-YIG_UvrC_Cho"/>
    <property type="match status" value="1"/>
</dbReference>
<dbReference type="RefSeq" id="WP_076502048.1">
    <property type="nucleotide sequence ID" value="NZ_FTOP01000011.1"/>
</dbReference>
<protein>
    <submittedName>
        <fullName evidence="4">DNA polymerase-3 subunit epsilon</fullName>
    </submittedName>
</protein>
<proteinExistence type="predicted"/>
<gene>
    <name evidence="4" type="ORF">SAMN05421761_11193</name>
</gene>
<dbReference type="OrthoDB" id="9803913at2"/>
<evidence type="ECO:0000256" key="1">
    <source>
        <dbReference type="ARBA" id="ARBA00025483"/>
    </source>
</evidence>
<dbReference type="Gene3D" id="3.40.1440.10">
    <property type="entry name" value="GIY-YIG endonuclease"/>
    <property type="match status" value="1"/>
</dbReference>
<dbReference type="GO" id="GO:0003677">
    <property type="term" value="F:DNA binding"/>
    <property type="evidence" value="ECO:0007669"/>
    <property type="project" value="InterPro"/>
</dbReference>
<dbReference type="GO" id="GO:0005829">
    <property type="term" value="C:cytosol"/>
    <property type="evidence" value="ECO:0007669"/>
    <property type="project" value="TreeGrafter"/>
</dbReference>
<dbReference type="Gene3D" id="3.30.420.10">
    <property type="entry name" value="Ribonuclease H-like superfamily/Ribonuclease H"/>
    <property type="match status" value="1"/>
</dbReference>
<evidence type="ECO:0000256" key="2">
    <source>
        <dbReference type="ARBA" id="ARBA00026073"/>
    </source>
</evidence>
<dbReference type="GO" id="GO:0045004">
    <property type="term" value="P:DNA replication proofreading"/>
    <property type="evidence" value="ECO:0007669"/>
    <property type="project" value="TreeGrafter"/>
</dbReference>
<dbReference type="SMART" id="SM00479">
    <property type="entry name" value="EXOIII"/>
    <property type="match status" value="1"/>
</dbReference>
<evidence type="ECO:0000313" key="4">
    <source>
        <dbReference type="EMBL" id="SIT00921.1"/>
    </source>
</evidence>
<dbReference type="InterPro" id="IPR012337">
    <property type="entry name" value="RNaseH-like_sf"/>
</dbReference>
<dbReference type="GO" id="GO:0003887">
    <property type="term" value="F:DNA-directed DNA polymerase activity"/>
    <property type="evidence" value="ECO:0007669"/>
    <property type="project" value="InterPro"/>
</dbReference>
<dbReference type="InterPro" id="IPR047296">
    <property type="entry name" value="GIY-YIG_UvrC_Cho"/>
</dbReference>
<dbReference type="AlphaFoldDB" id="A0A1N7NRI4"/>
<dbReference type="InterPro" id="IPR006054">
    <property type="entry name" value="DnaQ"/>
</dbReference>
<accession>A0A1N7NRI4</accession>
<dbReference type="GO" id="GO:0008408">
    <property type="term" value="F:3'-5' exonuclease activity"/>
    <property type="evidence" value="ECO:0007669"/>
    <property type="project" value="TreeGrafter"/>
</dbReference>
<dbReference type="NCBIfam" id="TIGR00573">
    <property type="entry name" value="dnaq"/>
    <property type="match status" value="1"/>
</dbReference>
<dbReference type="PANTHER" id="PTHR30231:SF41">
    <property type="entry name" value="DNA POLYMERASE III SUBUNIT EPSILON"/>
    <property type="match status" value="1"/>
</dbReference>
<keyword evidence="5" id="KW-1185">Reference proteome</keyword>
<dbReference type="GO" id="GO:0006289">
    <property type="term" value="P:nucleotide-excision repair"/>
    <property type="evidence" value="ECO:0007669"/>
    <property type="project" value="InterPro"/>
</dbReference>
<dbReference type="SUPFAM" id="SSF82771">
    <property type="entry name" value="GIY-YIG endonuclease"/>
    <property type="match status" value="1"/>
</dbReference>
<dbReference type="Pfam" id="PF00929">
    <property type="entry name" value="RNase_T"/>
    <property type="match status" value="1"/>
</dbReference>
<dbReference type="InterPro" id="IPR013520">
    <property type="entry name" value="Ribonucl_H"/>
</dbReference>
<dbReference type="Proteomes" id="UP000186026">
    <property type="component" value="Unassembled WGS sequence"/>
</dbReference>
<organism evidence="4 5">
    <name type="scientific">Belliella pelovolcani</name>
    <dbReference type="NCBI Taxonomy" id="529505"/>
    <lineage>
        <taxon>Bacteria</taxon>
        <taxon>Pseudomonadati</taxon>
        <taxon>Bacteroidota</taxon>
        <taxon>Cytophagia</taxon>
        <taxon>Cytophagales</taxon>
        <taxon>Cyclobacteriaceae</taxon>
        <taxon>Belliella</taxon>
    </lineage>
</organism>
<dbReference type="PANTHER" id="PTHR30231">
    <property type="entry name" value="DNA POLYMERASE III SUBUNIT EPSILON"/>
    <property type="match status" value="1"/>
</dbReference>
<dbReference type="InterPro" id="IPR036397">
    <property type="entry name" value="RNaseH_sf"/>
</dbReference>